<dbReference type="Pfam" id="PF00443">
    <property type="entry name" value="UCH"/>
    <property type="match status" value="1"/>
</dbReference>
<protein>
    <recommendedName>
        <fullName evidence="6">Ubiquitin carboxyl-terminal hydrolase</fullName>
    </recommendedName>
</protein>
<dbReference type="InterPro" id="IPR001763">
    <property type="entry name" value="Rhodanese-like_dom"/>
</dbReference>
<dbReference type="SUPFAM" id="SSF52821">
    <property type="entry name" value="Rhodanese/Cell cycle control phosphatase"/>
    <property type="match status" value="1"/>
</dbReference>
<feature type="compositionally biased region" description="Low complexity" evidence="1">
    <location>
        <begin position="144"/>
        <end position="153"/>
    </location>
</feature>
<evidence type="ECO:0008006" key="6">
    <source>
        <dbReference type="Google" id="ProtNLM"/>
    </source>
</evidence>
<dbReference type="PROSITE" id="PS00972">
    <property type="entry name" value="USP_1"/>
    <property type="match status" value="1"/>
</dbReference>
<feature type="region of interest" description="Disordered" evidence="1">
    <location>
        <begin position="771"/>
        <end position="791"/>
    </location>
</feature>
<evidence type="ECO:0000259" key="2">
    <source>
        <dbReference type="PROSITE" id="PS50206"/>
    </source>
</evidence>
<feature type="compositionally biased region" description="Polar residues" evidence="1">
    <location>
        <begin position="248"/>
        <end position="260"/>
    </location>
</feature>
<dbReference type="Gene3D" id="3.90.70.10">
    <property type="entry name" value="Cysteine proteinases"/>
    <property type="match status" value="1"/>
</dbReference>
<dbReference type="InterPro" id="IPR036873">
    <property type="entry name" value="Rhodanese-like_dom_sf"/>
</dbReference>
<dbReference type="CDD" id="cd02257">
    <property type="entry name" value="Peptidase_C19"/>
    <property type="match status" value="1"/>
</dbReference>
<feature type="compositionally biased region" description="Polar residues" evidence="1">
    <location>
        <begin position="158"/>
        <end position="189"/>
    </location>
</feature>
<feature type="domain" description="Rhodanese" evidence="2">
    <location>
        <begin position="364"/>
        <end position="493"/>
    </location>
</feature>
<name>A0A1Y2DPQ5_9PEZI</name>
<dbReference type="GO" id="GO:0016579">
    <property type="term" value="P:protein deubiquitination"/>
    <property type="evidence" value="ECO:0007669"/>
    <property type="project" value="InterPro"/>
</dbReference>
<dbReference type="Gene3D" id="3.40.250.10">
    <property type="entry name" value="Rhodanese-like domain"/>
    <property type="match status" value="1"/>
</dbReference>
<dbReference type="SMART" id="SM00450">
    <property type="entry name" value="RHOD"/>
    <property type="match status" value="1"/>
</dbReference>
<dbReference type="GO" id="GO:0004843">
    <property type="term" value="F:cysteine-type deubiquitinase activity"/>
    <property type="evidence" value="ECO:0007669"/>
    <property type="project" value="InterPro"/>
</dbReference>
<comment type="caution">
    <text evidence="4">The sequence shown here is derived from an EMBL/GenBank/DDBJ whole genome shotgun (WGS) entry which is preliminary data.</text>
</comment>
<feature type="compositionally biased region" description="Pro residues" evidence="1">
    <location>
        <begin position="603"/>
        <end position="615"/>
    </location>
</feature>
<dbReference type="PROSITE" id="PS50235">
    <property type="entry name" value="USP_3"/>
    <property type="match status" value="1"/>
</dbReference>
<evidence type="ECO:0000256" key="1">
    <source>
        <dbReference type="SAM" id="MobiDB-lite"/>
    </source>
</evidence>
<feature type="region of interest" description="Disordered" evidence="1">
    <location>
        <begin position="144"/>
        <end position="207"/>
    </location>
</feature>
<evidence type="ECO:0000313" key="4">
    <source>
        <dbReference type="EMBL" id="ORY61272.1"/>
    </source>
</evidence>
<organism evidence="4 5">
    <name type="scientific">Pseudomassariella vexata</name>
    <dbReference type="NCBI Taxonomy" id="1141098"/>
    <lineage>
        <taxon>Eukaryota</taxon>
        <taxon>Fungi</taxon>
        <taxon>Dikarya</taxon>
        <taxon>Ascomycota</taxon>
        <taxon>Pezizomycotina</taxon>
        <taxon>Sordariomycetes</taxon>
        <taxon>Xylariomycetidae</taxon>
        <taxon>Amphisphaeriales</taxon>
        <taxon>Pseudomassariaceae</taxon>
        <taxon>Pseudomassariella</taxon>
    </lineage>
</organism>
<feature type="domain" description="USP" evidence="3">
    <location>
        <begin position="651"/>
        <end position="1034"/>
    </location>
</feature>
<accession>A0A1Y2DPQ5</accession>
<dbReference type="InParanoid" id="A0A1Y2DPQ5"/>
<dbReference type="SUPFAM" id="SSF54001">
    <property type="entry name" value="Cysteine proteinases"/>
    <property type="match status" value="1"/>
</dbReference>
<dbReference type="InterPro" id="IPR028889">
    <property type="entry name" value="USP"/>
</dbReference>
<dbReference type="GO" id="GO:0005829">
    <property type="term" value="C:cytosol"/>
    <property type="evidence" value="ECO:0007669"/>
    <property type="project" value="TreeGrafter"/>
</dbReference>
<dbReference type="Proteomes" id="UP000193689">
    <property type="component" value="Unassembled WGS sequence"/>
</dbReference>
<feature type="region of interest" description="Disordered" evidence="1">
    <location>
        <begin position="225"/>
        <end position="270"/>
    </location>
</feature>
<dbReference type="STRING" id="1141098.A0A1Y2DPQ5"/>
<sequence>MAPVANGFPTSTAGAAGRKAPFPHIDDLTSVSVDLDPHTPLRKVLELGNRHMNQAITFKDFRRPDSALQEYIKAFTIAVDKIPKHKDYPSLKTDRGDLGQQYNALKLKITTNGALFDKVKEDIKEDNRKSGVLSKRSAEYAPLYLPSAPSASPHRLNSETTSESNATKGNGMQQTHSNGNERANGTNHTPKPAVQPKPHALHGNTIKPNTNQVALDLANRFAKLRAQESTSSTATVPKPAGPRDMRTQARSRPTVDSSVPTMPKLPDAIYSPARGTVTSEVANLPSSTPRGMFSRTNSIVSASCSSARNSMDGASRPTGVEQFVTAQSFGNGSSPWPRSPRIHIPDGDSITPQQLQEYMQQGAAAVRLLIIDVRSREDFDEGHIMSQATICVEPAVLARENITAEEIEESMNIAPDEELQAFRNRGKCDLLVFYDQDSISTPSRGSQRPQENTLFALYQALVTFNYDAELSNPPKLLAGGLESWVDVFGPHSLQESQTAVAVRDGQSRPQRINGLARPWLDNRRRAKTQTKSLRPEEIKMFEESIREEEAAVNSPREFVRSTEDFLRRYPSASEIQESMTSPDSPRMPKLSRVLEDNAFFQPELPPAPPARPAPALPRTSYSGLSSREPAPDFMYAKSAQIAGSDSSRPPTGLANPGMHCYANSTIQAILASPGFAFEMTQPNWPTKYLSGDKKDPQLMSKILGNLIQWLGRRELDTLKAATLLNYCKSIHTGYTLGGFSAHFRFGDNQQHDAAEFWLFIFEQLGKETNLKQGQTSHGNAQKPRDALQGDPRLPAMTSLDLAVESWKMECSANDSIIQHYWTSNVIAKFRCTQCRKAGDATEDVVSHGHLMITADTSKKPTGTLDFMTDLLPIEFPKVEMVDHNCSLCSNKKKEKRSRFARHAPLLYIQLKRFQSLDGTSRKTERNITFPINDMDLSELAVDQASSFREEADKIDGFGTGYRYKLYAVICHAGSNPNSGHYTSYVREGDSDKWWFCNDQYVSEVSSDVRELWTNNTTPNNQRGMTPYMLFYKRKDADLKLAYTQKK</sequence>
<dbReference type="GO" id="GO:0005634">
    <property type="term" value="C:nucleus"/>
    <property type="evidence" value="ECO:0007669"/>
    <property type="project" value="TreeGrafter"/>
</dbReference>
<dbReference type="PROSITE" id="PS00973">
    <property type="entry name" value="USP_2"/>
    <property type="match status" value="1"/>
</dbReference>
<dbReference type="Gene3D" id="1.20.58.80">
    <property type="entry name" value="Phosphotransferase system, lactose/cellobiose-type IIA subunit"/>
    <property type="match status" value="1"/>
</dbReference>
<dbReference type="InterPro" id="IPR001394">
    <property type="entry name" value="Peptidase_C19_UCH"/>
</dbReference>
<proteinExistence type="predicted"/>
<keyword evidence="5" id="KW-1185">Reference proteome</keyword>
<dbReference type="PANTHER" id="PTHR24006">
    <property type="entry name" value="UBIQUITIN CARBOXYL-TERMINAL HYDROLASE"/>
    <property type="match status" value="1"/>
</dbReference>
<evidence type="ECO:0000259" key="3">
    <source>
        <dbReference type="PROSITE" id="PS50235"/>
    </source>
</evidence>
<dbReference type="Pfam" id="PF00581">
    <property type="entry name" value="Rhodanese"/>
    <property type="match status" value="1"/>
</dbReference>
<dbReference type="GeneID" id="63772632"/>
<dbReference type="InterPro" id="IPR018200">
    <property type="entry name" value="USP_CS"/>
</dbReference>
<dbReference type="InterPro" id="IPR050164">
    <property type="entry name" value="Peptidase_C19"/>
</dbReference>
<dbReference type="RefSeq" id="XP_040713349.1">
    <property type="nucleotide sequence ID" value="XM_040856420.1"/>
</dbReference>
<dbReference type="AlphaFoldDB" id="A0A1Y2DPQ5"/>
<reference evidence="4 5" key="1">
    <citation type="submission" date="2016-07" db="EMBL/GenBank/DDBJ databases">
        <title>Pervasive Adenine N6-methylation of Active Genes in Fungi.</title>
        <authorList>
            <consortium name="DOE Joint Genome Institute"/>
            <person name="Mondo S.J."/>
            <person name="Dannebaum R.O."/>
            <person name="Kuo R.C."/>
            <person name="Labutti K."/>
            <person name="Haridas S."/>
            <person name="Kuo A."/>
            <person name="Salamov A."/>
            <person name="Ahrendt S.R."/>
            <person name="Lipzen A."/>
            <person name="Sullivan W."/>
            <person name="Andreopoulos W.B."/>
            <person name="Clum A."/>
            <person name="Lindquist E."/>
            <person name="Daum C."/>
            <person name="Ramamoorthy G.K."/>
            <person name="Gryganskyi A."/>
            <person name="Culley D."/>
            <person name="Magnuson J.K."/>
            <person name="James T.Y."/>
            <person name="O'Malley M.A."/>
            <person name="Stajich J.E."/>
            <person name="Spatafora J.W."/>
            <person name="Visel A."/>
            <person name="Grigoriev I.V."/>
        </authorList>
    </citation>
    <scope>NUCLEOTIDE SEQUENCE [LARGE SCALE GENOMIC DNA]</scope>
    <source>
        <strain evidence="4 5">CBS 129021</strain>
    </source>
</reference>
<feature type="region of interest" description="Disordered" evidence="1">
    <location>
        <begin position="603"/>
        <end position="624"/>
    </location>
</feature>
<evidence type="ECO:0000313" key="5">
    <source>
        <dbReference type="Proteomes" id="UP000193689"/>
    </source>
</evidence>
<dbReference type="EMBL" id="MCFJ01000010">
    <property type="protein sequence ID" value="ORY61272.1"/>
    <property type="molecule type" value="Genomic_DNA"/>
</dbReference>
<dbReference type="InterPro" id="IPR038765">
    <property type="entry name" value="Papain-like_cys_pep_sf"/>
</dbReference>
<dbReference type="OrthoDB" id="292964at2759"/>
<gene>
    <name evidence="4" type="ORF">BCR38DRAFT_348440</name>
</gene>
<dbReference type="PROSITE" id="PS50206">
    <property type="entry name" value="RHODANESE_3"/>
    <property type="match status" value="1"/>
</dbReference>